<keyword evidence="2" id="KW-0812">Transmembrane</keyword>
<evidence type="ECO:0000313" key="3">
    <source>
        <dbReference type="EMBL" id="KAJ7339119.1"/>
    </source>
</evidence>
<keyword evidence="4" id="KW-1185">Reference proteome</keyword>
<dbReference type="AlphaFoldDB" id="A0AAD6ZUW2"/>
<accession>A0AAD6ZUW2</accession>
<gene>
    <name evidence="3" type="ORF">DFH08DRAFT_1013939</name>
</gene>
<dbReference type="Proteomes" id="UP001218218">
    <property type="component" value="Unassembled WGS sequence"/>
</dbReference>
<name>A0AAD6ZUW2_9AGAR</name>
<evidence type="ECO:0000313" key="4">
    <source>
        <dbReference type="Proteomes" id="UP001218218"/>
    </source>
</evidence>
<organism evidence="3 4">
    <name type="scientific">Mycena albidolilacea</name>
    <dbReference type="NCBI Taxonomy" id="1033008"/>
    <lineage>
        <taxon>Eukaryota</taxon>
        <taxon>Fungi</taxon>
        <taxon>Dikarya</taxon>
        <taxon>Basidiomycota</taxon>
        <taxon>Agaricomycotina</taxon>
        <taxon>Agaricomycetes</taxon>
        <taxon>Agaricomycetidae</taxon>
        <taxon>Agaricales</taxon>
        <taxon>Marasmiineae</taxon>
        <taxon>Mycenaceae</taxon>
        <taxon>Mycena</taxon>
    </lineage>
</organism>
<keyword evidence="2" id="KW-1133">Transmembrane helix</keyword>
<keyword evidence="2" id="KW-0472">Membrane</keyword>
<evidence type="ECO:0000256" key="2">
    <source>
        <dbReference type="SAM" id="Phobius"/>
    </source>
</evidence>
<sequence length="279" mass="29958">MTTTTPWLHPSVSVLLTCARFAWIYSSTRLRSAADISFPPSGIDIQTIFIHLGLTLGVVFLFHLHHDAHTPARAYRCAAAYPRSIVAQLALGPAHRRGVRAVECVQGSGGWGGFVLDRTVLDAAQGFAGYMAEAEAGEEYGYGSAEAYAASGSGTTSTSKAHEVIECTGWWNVIPDGSCPGQCTVARETTRTDAGVALPTEDAEAVWKDTGGGRTRAVPHPSRMNKGNDKARAQAEEVMNVRFERRCGVSPEEMPICQFLEDILDPRDSNLTSDIGSAN</sequence>
<feature type="transmembrane region" description="Helical" evidence="2">
    <location>
        <begin position="45"/>
        <end position="64"/>
    </location>
</feature>
<proteinExistence type="predicted"/>
<evidence type="ECO:0000256" key="1">
    <source>
        <dbReference type="SAM" id="MobiDB-lite"/>
    </source>
</evidence>
<reference evidence="3" key="1">
    <citation type="submission" date="2023-03" db="EMBL/GenBank/DDBJ databases">
        <title>Massive genome expansion in bonnet fungi (Mycena s.s.) driven by repeated elements and novel gene families across ecological guilds.</title>
        <authorList>
            <consortium name="Lawrence Berkeley National Laboratory"/>
            <person name="Harder C.B."/>
            <person name="Miyauchi S."/>
            <person name="Viragh M."/>
            <person name="Kuo A."/>
            <person name="Thoen E."/>
            <person name="Andreopoulos B."/>
            <person name="Lu D."/>
            <person name="Skrede I."/>
            <person name="Drula E."/>
            <person name="Henrissat B."/>
            <person name="Morin E."/>
            <person name="Kohler A."/>
            <person name="Barry K."/>
            <person name="LaButti K."/>
            <person name="Morin E."/>
            <person name="Salamov A."/>
            <person name="Lipzen A."/>
            <person name="Mereny Z."/>
            <person name="Hegedus B."/>
            <person name="Baldrian P."/>
            <person name="Stursova M."/>
            <person name="Weitz H."/>
            <person name="Taylor A."/>
            <person name="Grigoriev I.V."/>
            <person name="Nagy L.G."/>
            <person name="Martin F."/>
            <person name="Kauserud H."/>
        </authorList>
    </citation>
    <scope>NUCLEOTIDE SEQUENCE</scope>
    <source>
        <strain evidence="3">CBHHK002</strain>
    </source>
</reference>
<protein>
    <submittedName>
        <fullName evidence="3">Uncharacterized protein</fullName>
    </submittedName>
</protein>
<comment type="caution">
    <text evidence="3">The sequence shown here is derived from an EMBL/GenBank/DDBJ whole genome shotgun (WGS) entry which is preliminary data.</text>
</comment>
<feature type="region of interest" description="Disordered" evidence="1">
    <location>
        <begin position="210"/>
        <end position="231"/>
    </location>
</feature>
<dbReference type="EMBL" id="JARIHO010000028">
    <property type="protein sequence ID" value="KAJ7339119.1"/>
    <property type="molecule type" value="Genomic_DNA"/>
</dbReference>